<keyword evidence="5" id="KW-1185">Reference proteome</keyword>
<organism evidence="4 5">
    <name type="scientific">Paractinoplanes durhamensis</name>
    <dbReference type="NCBI Taxonomy" id="113563"/>
    <lineage>
        <taxon>Bacteria</taxon>
        <taxon>Bacillati</taxon>
        <taxon>Actinomycetota</taxon>
        <taxon>Actinomycetes</taxon>
        <taxon>Micromonosporales</taxon>
        <taxon>Micromonosporaceae</taxon>
        <taxon>Paractinoplanes</taxon>
    </lineage>
</organism>
<sequence length="380" mass="40332">MEARRHAEVAGGGFAGLTAGIALAKAGWSVRLHEQNDELRDFGAGILLWRNAMLALEVIGVAPAIRAHGVVPDVYATSLNGEMFPPELGGYPYWAITRPKLHELLSQAARDAGVEVVTGSEAVGADPAGALLLADGTRLAADLVVGADGAGSAVRNSLPALAQERKKYQDGVCRVLVPRPAEFAGPEWNRVIDFWTLEPDAMRILFITTGPDTVYMGMMASTANERASRIPIDPEIWGERFPHLKAVVDLAAEATGGRHDAYQTNRVTPWSSGRAVVVGDAAHAMCPALGQGASVGIVNAVELAHTLGQFDDIDEALAAWEAKERAMTDAAQARSAYMAETRTLARGNGFTSEVMETANFVLDAATPAQIALYPVPEANR</sequence>
<dbReference type="GO" id="GO:0004497">
    <property type="term" value="F:monooxygenase activity"/>
    <property type="evidence" value="ECO:0007669"/>
    <property type="project" value="UniProtKB-KW"/>
</dbReference>
<dbReference type="PANTHER" id="PTHR13789">
    <property type="entry name" value="MONOOXYGENASE"/>
    <property type="match status" value="1"/>
</dbReference>
<evidence type="ECO:0000256" key="1">
    <source>
        <dbReference type="ARBA" id="ARBA00023002"/>
    </source>
</evidence>
<dbReference type="Gene3D" id="3.50.50.60">
    <property type="entry name" value="FAD/NAD(P)-binding domain"/>
    <property type="match status" value="1"/>
</dbReference>
<dbReference type="InterPro" id="IPR050493">
    <property type="entry name" value="FAD-dep_Monooxygenase_BioMet"/>
</dbReference>
<evidence type="ECO:0000256" key="2">
    <source>
        <dbReference type="ARBA" id="ARBA00023033"/>
    </source>
</evidence>
<proteinExistence type="predicted"/>
<reference evidence="4 5" key="1">
    <citation type="submission" date="2021-01" db="EMBL/GenBank/DDBJ databases">
        <title>Whole genome shotgun sequence of Actinoplanes durhamensis NBRC 14914.</title>
        <authorList>
            <person name="Komaki H."/>
            <person name="Tamura T."/>
        </authorList>
    </citation>
    <scope>NUCLEOTIDE SEQUENCE [LARGE SCALE GENOMIC DNA]</scope>
    <source>
        <strain evidence="4 5">NBRC 14914</strain>
    </source>
</reference>
<dbReference type="PRINTS" id="PR00420">
    <property type="entry name" value="RNGMNOXGNASE"/>
</dbReference>
<dbReference type="InterPro" id="IPR002938">
    <property type="entry name" value="FAD-bd"/>
</dbReference>
<dbReference type="Proteomes" id="UP000637628">
    <property type="component" value="Unassembled WGS sequence"/>
</dbReference>
<dbReference type="InterPro" id="IPR036188">
    <property type="entry name" value="FAD/NAD-bd_sf"/>
</dbReference>
<dbReference type="EMBL" id="BOML01000021">
    <property type="protein sequence ID" value="GIE01295.1"/>
    <property type="molecule type" value="Genomic_DNA"/>
</dbReference>
<dbReference type="Gene3D" id="3.30.9.10">
    <property type="entry name" value="D-Amino Acid Oxidase, subunit A, domain 2"/>
    <property type="match status" value="1"/>
</dbReference>
<evidence type="ECO:0000313" key="5">
    <source>
        <dbReference type="Proteomes" id="UP000637628"/>
    </source>
</evidence>
<keyword evidence="1" id="KW-0560">Oxidoreductase</keyword>
<keyword evidence="2 4" id="KW-0503">Monooxygenase</keyword>
<dbReference type="RefSeq" id="WP_203726892.1">
    <property type="nucleotide sequence ID" value="NZ_BAAATX010000014.1"/>
</dbReference>
<dbReference type="Pfam" id="PF01494">
    <property type="entry name" value="FAD_binding_3"/>
    <property type="match status" value="1"/>
</dbReference>
<accession>A0ABQ3YUL6</accession>
<dbReference type="PANTHER" id="PTHR13789:SF309">
    <property type="entry name" value="PUTATIVE (AFU_ORTHOLOGUE AFUA_6G14510)-RELATED"/>
    <property type="match status" value="1"/>
</dbReference>
<evidence type="ECO:0000313" key="4">
    <source>
        <dbReference type="EMBL" id="GIE01295.1"/>
    </source>
</evidence>
<gene>
    <name evidence="4" type="ORF">Adu01nite_26450</name>
</gene>
<protein>
    <submittedName>
        <fullName evidence="4">Monooxygenase</fullName>
    </submittedName>
</protein>
<dbReference type="SUPFAM" id="SSF51905">
    <property type="entry name" value="FAD/NAD(P)-binding domain"/>
    <property type="match status" value="1"/>
</dbReference>
<feature type="domain" description="FAD-binding" evidence="3">
    <location>
        <begin position="9"/>
        <end position="309"/>
    </location>
</feature>
<name>A0ABQ3YUL6_9ACTN</name>
<evidence type="ECO:0000259" key="3">
    <source>
        <dbReference type="Pfam" id="PF01494"/>
    </source>
</evidence>
<comment type="caution">
    <text evidence="4">The sequence shown here is derived from an EMBL/GenBank/DDBJ whole genome shotgun (WGS) entry which is preliminary data.</text>
</comment>